<accession>A0AAD7CTM3</accession>
<sequence>MSSSVAEAAHMARNPACCARPFLTIPIPETHFRTLVSLAVTSFVASVAAAPVPANYEIPINIHEAGAPRTSPRIHDHTSLTTPIPECHGPCFKQVHCSSVANCKCEDNICKPTSKPPHASDAQWELSMEEAADSSPSSLTPFSLTFEIVL</sequence>
<evidence type="ECO:0000313" key="3">
    <source>
        <dbReference type="Proteomes" id="UP001221757"/>
    </source>
</evidence>
<reference evidence="2" key="1">
    <citation type="submission" date="2023-03" db="EMBL/GenBank/DDBJ databases">
        <title>Massive genome expansion in bonnet fungi (Mycena s.s.) driven by repeated elements and novel gene families across ecological guilds.</title>
        <authorList>
            <consortium name="Lawrence Berkeley National Laboratory"/>
            <person name="Harder C.B."/>
            <person name="Miyauchi S."/>
            <person name="Viragh M."/>
            <person name="Kuo A."/>
            <person name="Thoen E."/>
            <person name="Andreopoulos B."/>
            <person name="Lu D."/>
            <person name="Skrede I."/>
            <person name="Drula E."/>
            <person name="Henrissat B."/>
            <person name="Morin E."/>
            <person name="Kohler A."/>
            <person name="Barry K."/>
            <person name="LaButti K."/>
            <person name="Morin E."/>
            <person name="Salamov A."/>
            <person name="Lipzen A."/>
            <person name="Mereny Z."/>
            <person name="Hegedus B."/>
            <person name="Baldrian P."/>
            <person name="Stursova M."/>
            <person name="Weitz H."/>
            <person name="Taylor A."/>
            <person name="Grigoriev I.V."/>
            <person name="Nagy L.G."/>
            <person name="Martin F."/>
            <person name="Kauserud H."/>
        </authorList>
    </citation>
    <scope>NUCLEOTIDE SEQUENCE</scope>
    <source>
        <strain evidence="2">CBHHK067</strain>
    </source>
</reference>
<dbReference type="EMBL" id="JARKIE010000243">
    <property type="protein sequence ID" value="KAJ7662331.1"/>
    <property type="molecule type" value="Genomic_DNA"/>
</dbReference>
<protein>
    <submittedName>
        <fullName evidence="2">Uncharacterized protein</fullName>
    </submittedName>
</protein>
<dbReference type="AlphaFoldDB" id="A0AAD7CTM3"/>
<evidence type="ECO:0000313" key="2">
    <source>
        <dbReference type="EMBL" id="KAJ7662331.1"/>
    </source>
</evidence>
<proteinExistence type="predicted"/>
<organism evidence="2 3">
    <name type="scientific">Mycena rosella</name>
    <name type="common">Pink bonnet</name>
    <name type="synonym">Agaricus rosellus</name>
    <dbReference type="NCBI Taxonomy" id="1033263"/>
    <lineage>
        <taxon>Eukaryota</taxon>
        <taxon>Fungi</taxon>
        <taxon>Dikarya</taxon>
        <taxon>Basidiomycota</taxon>
        <taxon>Agaricomycotina</taxon>
        <taxon>Agaricomycetes</taxon>
        <taxon>Agaricomycetidae</taxon>
        <taxon>Agaricales</taxon>
        <taxon>Marasmiineae</taxon>
        <taxon>Mycenaceae</taxon>
        <taxon>Mycena</taxon>
    </lineage>
</organism>
<dbReference type="Proteomes" id="UP001221757">
    <property type="component" value="Unassembled WGS sequence"/>
</dbReference>
<evidence type="ECO:0000256" key="1">
    <source>
        <dbReference type="SAM" id="MobiDB-lite"/>
    </source>
</evidence>
<gene>
    <name evidence="2" type="ORF">B0H17DRAFT_1212019</name>
</gene>
<name>A0AAD7CTM3_MYCRO</name>
<comment type="caution">
    <text evidence="2">The sequence shown here is derived from an EMBL/GenBank/DDBJ whole genome shotgun (WGS) entry which is preliminary data.</text>
</comment>
<feature type="region of interest" description="Disordered" evidence="1">
    <location>
        <begin position="113"/>
        <end position="138"/>
    </location>
</feature>
<keyword evidence="3" id="KW-1185">Reference proteome</keyword>